<organism evidence="1 2">
    <name type="scientific">Devosia enhydra</name>
    <dbReference type="NCBI Taxonomy" id="665118"/>
    <lineage>
        <taxon>Bacteria</taxon>
        <taxon>Pseudomonadati</taxon>
        <taxon>Pseudomonadota</taxon>
        <taxon>Alphaproteobacteria</taxon>
        <taxon>Hyphomicrobiales</taxon>
        <taxon>Devosiaceae</taxon>
        <taxon>Devosia</taxon>
    </lineage>
</organism>
<proteinExistence type="predicted"/>
<dbReference type="AlphaFoldDB" id="A0A1K2HT82"/>
<dbReference type="EMBL" id="FPKU01000001">
    <property type="protein sequence ID" value="SFZ80930.1"/>
    <property type="molecule type" value="Genomic_DNA"/>
</dbReference>
<dbReference type="Proteomes" id="UP000183447">
    <property type="component" value="Unassembled WGS sequence"/>
</dbReference>
<accession>A0A1K2HT82</accession>
<gene>
    <name evidence="1" type="ORF">SAMN02983003_0213</name>
</gene>
<dbReference type="OrthoDB" id="7950868at2"/>
<reference evidence="1 2" key="1">
    <citation type="submission" date="2016-11" db="EMBL/GenBank/DDBJ databases">
        <authorList>
            <person name="Jaros S."/>
            <person name="Januszkiewicz K."/>
            <person name="Wedrychowicz H."/>
        </authorList>
    </citation>
    <scope>NUCLEOTIDE SEQUENCE [LARGE SCALE GENOMIC DNA]</scope>
    <source>
        <strain evidence="1 2">ATCC 23634</strain>
    </source>
</reference>
<evidence type="ECO:0000313" key="1">
    <source>
        <dbReference type="EMBL" id="SFZ80930.1"/>
    </source>
</evidence>
<evidence type="ECO:0000313" key="2">
    <source>
        <dbReference type="Proteomes" id="UP000183447"/>
    </source>
</evidence>
<protein>
    <submittedName>
        <fullName evidence="1">Uncharacterized protein</fullName>
    </submittedName>
</protein>
<name>A0A1K2HT82_9HYPH</name>
<sequence>MLIEWTTLTPDQRRALLHMANSPNARVSEEICEQLRNLGLAERAGPGLVISSLGRCVVPQAA</sequence>
<dbReference type="STRING" id="665118.SAMN02983003_0213"/>
<keyword evidence="2" id="KW-1185">Reference proteome</keyword>
<dbReference type="RefSeq" id="WP_072338565.1">
    <property type="nucleotide sequence ID" value="NZ_FPKU01000001.1"/>
</dbReference>